<dbReference type="VEuPathDB" id="CryptoDB:Vbra_8944"/>
<feature type="domain" description="AMP-dependent synthetase/ligase" evidence="7">
    <location>
        <begin position="118"/>
        <end position="511"/>
    </location>
</feature>
<dbReference type="Gene3D" id="3.40.50.12780">
    <property type="entry name" value="N-terminal domain of ligase-like"/>
    <property type="match status" value="1"/>
</dbReference>
<dbReference type="OMA" id="INVSYNC"/>
<dbReference type="PANTHER" id="PTHR24095">
    <property type="entry name" value="ACETYL-COENZYME A SYNTHETASE"/>
    <property type="match status" value="1"/>
</dbReference>
<dbReference type="InterPro" id="IPR011904">
    <property type="entry name" value="Ac_CoA_lig"/>
</dbReference>
<dbReference type="InterPro" id="IPR020845">
    <property type="entry name" value="AMP-binding_CS"/>
</dbReference>
<evidence type="ECO:0000259" key="7">
    <source>
        <dbReference type="Pfam" id="PF00501"/>
    </source>
</evidence>
<dbReference type="EMBL" id="CDMY01000398">
    <property type="protein sequence ID" value="CEM09953.1"/>
    <property type="molecule type" value="Genomic_DNA"/>
</dbReference>
<organism evidence="10 11">
    <name type="scientific">Vitrella brassicaformis (strain CCMP3155)</name>
    <dbReference type="NCBI Taxonomy" id="1169540"/>
    <lineage>
        <taxon>Eukaryota</taxon>
        <taxon>Sar</taxon>
        <taxon>Alveolata</taxon>
        <taxon>Colpodellida</taxon>
        <taxon>Vitrellaceae</taxon>
        <taxon>Vitrella</taxon>
    </lineage>
</organism>
<dbReference type="InParanoid" id="A0A0G4FAE2"/>
<evidence type="ECO:0000256" key="3">
    <source>
        <dbReference type="ARBA" id="ARBA00022741"/>
    </source>
</evidence>
<sequence length="691" mass="77510">MPRTEHSGSPSVTRERSPPPSIEHVDTIAQAAAALPVDEVYNISLQNKERCHIYSMECYEQMYHRSIKDSDNFWRDIAMSTLRWLHPFTKVQGGDMHPEGDVSWFINGKLNVCDNCVDRWAEVAPERIAIIWEGDDPQHTQTITYKALLNRVCKFANMLKRLGVRRYDTVGIYMPMIPETIYAMLACARLGAIHSVVFAGFSAPNLRDRLIDAHCKIVITADQGIRGGKIIPLKNIMDEALKECPLVDTCVVFQHQGQAINWIEGRDVWGHEMLDGMRPYCPLEIMDSEDLLFMLYTSGSTGKPKGIAHSSAGYLLYTALTFKYVFDFHPGDIHACVADVGWITGHSYIVYGPLCNGATTVVFESVPMHPNPSRYWQLCERWRVSQFYTAPTAIRALMIHGTEWVENHDLSSLRVLGTVGEPINPEAWRWYYEVVGKSRCDIVDTYWQTETGGHMLTPLPGAIKCKPGSATRPFFGVEPVILDSKTGKPLHGNNVNGVLCFRRPWPGMMRTVYGDHERLLNVYLRPYPGYYFTGDGCVRDKDGYYWITGRVDDTINVSGHRLGSAEVEHALVQHKGCSEAAVVGYPHSVKGTGLFCFVTMNGDYEVHAGTTKELRDIVRKEIGPIATPDYILITPTLPKTRSGKIIRRLLRKIAASETDSLGDLSTLGEGGDQVVHTLIQEAKKLTTPPTK</sequence>
<dbReference type="Pfam" id="PF13193">
    <property type="entry name" value="AMP-binding_C"/>
    <property type="match status" value="1"/>
</dbReference>
<comment type="similarity">
    <text evidence="1 5">Belongs to the ATP-dependent AMP-binding enzyme family.</text>
</comment>
<evidence type="ECO:0000259" key="9">
    <source>
        <dbReference type="Pfam" id="PF16177"/>
    </source>
</evidence>
<dbReference type="Pfam" id="PF00501">
    <property type="entry name" value="AMP-binding"/>
    <property type="match status" value="1"/>
</dbReference>
<feature type="domain" description="Acetyl-coenzyme A synthetase N-terminal" evidence="9">
    <location>
        <begin position="59"/>
        <end position="116"/>
    </location>
</feature>
<dbReference type="InterPro" id="IPR000873">
    <property type="entry name" value="AMP-dep_synth/lig_dom"/>
</dbReference>
<dbReference type="OrthoDB" id="1706066at2759"/>
<dbReference type="GO" id="GO:0005524">
    <property type="term" value="F:ATP binding"/>
    <property type="evidence" value="ECO:0007669"/>
    <property type="project" value="UniProtKB-UniRule"/>
</dbReference>
<dbReference type="FunFam" id="3.40.50.12780:FF:000001">
    <property type="entry name" value="Acetyl-coenzyme A synthetase"/>
    <property type="match status" value="1"/>
</dbReference>
<evidence type="ECO:0000313" key="11">
    <source>
        <dbReference type="Proteomes" id="UP000041254"/>
    </source>
</evidence>
<dbReference type="Proteomes" id="UP000041254">
    <property type="component" value="Unassembled WGS sequence"/>
</dbReference>
<proteinExistence type="inferred from homology"/>
<dbReference type="GO" id="GO:0003987">
    <property type="term" value="F:acetate-CoA ligase activity"/>
    <property type="evidence" value="ECO:0007669"/>
    <property type="project" value="UniProtKB-UniRule"/>
</dbReference>
<comment type="catalytic activity">
    <reaction evidence="5">
        <text>acetate + ATP + CoA = acetyl-CoA + AMP + diphosphate</text>
        <dbReference type="Rhea" id="RHEA:23176"/>
        <dbReference type="ChEBI" id="CHEBI:30089"/>
        <dbReference type="ChEBI" id="CHEBI:30616"/>
        <dbReference type="ChEBI" id="CHEBI:33019"/>
        <dbReference type="ChEBI" id="CHEBI:57287"/>
        <dbReference type="ChEBI" id="CHEBI:57288"/>
        <dbReference type="ChEBI" id="CHEBI:456215"/>
        <dbReference type="EC" id="6.2.1.1"/>
    </reaction>
</comment>
<feature type="region of interest" description="Disordered" evidence="6">
    <location>
        <begin position="1"/>
        <end position="21"/>
    </location>
</feature>
<dbReference type="CDD" id="cd05966">
    <property type="entry name" value="ACS"/>
    <property type="match status" value="1"/>
</dbReference>
<feature type="domain" description="AMP-binding enzyme C-terminal" evidence="8">
    <location>
        <begin position="566"/>
        <end position="644"/>
    </location>
</feature>
<evidence type="ECO:0000256" key="6">
    <source>
        <dbReference type="SAM" id="MobiDB-lite"/>
    </source>
</evidence>
<evidence type="ECO:0000256" key="4">
    <source>
        <dbReference type="ARBA" id="ARBA00022840"/>
    </source>
</evidence>
<keyword evidence="2 5" id="KW-0436">Ligase</keyword>
<keyword evidence="11" id="KW-1185">Reference proteome</keyword>
<accession>A0A0G4FAE2</accession>
<protein>
    <recommendedName>
        <fullName evidence="5">Acetyl-coenzyme A synthetase</fullName>
        <ecNumber evidence="5">6.2.1.1</ecNumber>
    </recommendedName>
</protein>
<dbReference type="STRING" id="1169540.A0A0G4FAE2"/>
<name>A0A0G4FAE2_VITBC</name>
<dbReference type="GO" id="GO:0019427">
    <property type="term" value="P:acetyl-CoA biosynthetic process from acetate"/>
    <property type="evidence" value="ECO:0007669"/>
    <property type="project" value="InterPro"/>
</dbReference>
<dbReference type="PhylomeDB" id="A0A0G4FAE2"/>
<evidence type="ECO:0000256" key="2">
    <source>
        <dbReference type="ARBA" id="ARBA00022598"/>
    </source>
</evidence>
<dbReference type="InterPro" id="IPR032387">
    <property type="entry name" value="ACAS_N"/>
</dbReference>
<dbReference type="Pfam" id="PF16177">
    <property type="entry name" value="ACAS_N"/>
    <property type="match status" value="1"/>
</dbReference>
<dbReference type="FunCoup" id="A0A0G4FAE2">
    <property type="interactions" value="247"/>
</dbReference>
<dbReference type="NCBIfam" id="TIGR02188">
    <property type="entry name" value="Ac_CoA_lig_AcsA"/>
    <property type="match status" value="1"/>
</dbReference>
<keyword evidence="4 5" id="KW-0067">ATP-binding</keyword>
<dbReference type="GO" id="GO:0016208">
    <property type="term" value="F:AMP binding"/>
    <property type="evidence" value="ECO:0007669"/>
    <property type="project" value="InterPro"/>
</dbReference>
<dbReference type="AlphaFoldDB" id="A0A0G4FAE2"/>
<dbReference type="InterPro" id="IPR025110">
    <property type="entry name" value="AMP-bd_C"/>
</dbReference>
<keyword evidence="3 5" id="KW-0547">Nucleotide-binding</keyword>
<dbReference type="InterPro" id="IPR045851">
    <property type="entry name" value="AMP-bd_C_sf"/>
</dbReference>
<dbReference type="Gene3D" id="3.30.300.30">
    <property type="match status" value="1"/>
</dbReference>
<dbReference type="NCBIfam" id="NF001208">
    <property type="entry name" value="PRK00174.1"/>
    <property type="match status" value="1"/>
</dbReference>
<evidence type="ECO:0000313" key="10">
    <source>
        <dbReference type="EMBL" id="CEM09953.1"/>
    </source>
</evidence>
<reference evidence="10 11" key="1">
    <citation type="submission" date="2014-11" db="EMBL/GenBank/DDBJ databases">
        <authorList>
            <person name="Zhu J."/>
            <person name="Qi W."/>
            <person name="Song R."/>
        </authorList>
    </citation>
    <scope>NUCLEOTIDE SEQUENCE [LARGE SCALE GENOMIC DNA]</scope>
</reference>
<gene>
    <name evidence="10" type="ORF">Vbra_8944</name>
</gene>
<dbReference type="PANTHER" id="PTHR24095:SF14">
    <property type="entry name" value="ACETYL-COENZYME A SYNTHETASE 1"/>
    <property type="match status" value="1"/>
</dbReference>
<evidence type="ECO:0000256" key="5">
    <source>
        <dbReference type="RuleBase" id="RU361147"/>
    </source>
</evidence>
<dbReference type="InterPro" id="IPR042099">
    <property type="entry name" value="ANL_N_sf"/>
</dbReference>
<dbReference type="SUPFAM" id="SSF56801">
    <property type="entry name" value="Acetyl-CoA synthetase-like"/>
    <property type="match status" value="1"/>
</dbReference>
<evidence type="ECO:0000256" key="1">
    <source>
        <dbReference type="ARBA" id="ARBA00006432"/>
    </source>
</evidence>
<dbReference type="PROSITE" id="PS00455">
    <property type="entry name" value="AMP_BINDING"/>
    <property type="match status" value="1"/>
</dbReference>
<dbReference type="EC" id="6.2.1.1" evidence="5"/>
<evidence type="ECO:0000259" key="8">
    <source>
        <dbReference type="Pfam" id="PF13193"/>
    </source>
</evidence>